<evidence type="ECO:0000256" key="1">
    <source>
        <dbReference type="SAM" id="MobiDB-lite"/>
    </source>
</evidence>
<dbReference type="AlphaFoldDB" id="A0A7R9P0Q9"/>
<reference evidence="2" key="1">
    <citation type="submission" date="2020-11" db="EMBL/GenBank/DDBJ databases">
        <authorList>
            <person name="Tran Van P."/>
        </authorList>
    </citation>
    <scope>NUCLEOTIDE SEQUENCE</scope>
</reference>
<proteinExistence type="predicted"/>
<protein>
    <submittedName>
        <fullName evidence="2">Uncharacterized protein</fullName>
    </submittedName>
</protein>
<accession>A0A7R9P0Q9</accession>
<feature type="region of interest" description="Disordered" evidence="1">
    <location>
        <begin position="130"/>
        <end position="152"/>
    </location>
</feature>
<gene>
    <name evidence="2" type="ORF">TTEB3V08_LOCUS11312</name>
</gene>
<organism evidence="2">
    <name type="scientific">Timema tahoe</name>
    <dbReference type="NCBI Taxonomy" id="61484"/>
    <lineage>
        <taxon>Eukaryota</taxon>
        <taxon>Metazoa</taxon>
        <taxon>Ecdysozoa</taxon>
        <taxon>Arthropoda</taxon>
        <taxon>Hexapoda</taxon>
        <taxon>Insecta</taxon>
        <taxon>Pterygota</taxon>
        <taxon>Neoptera</taxon>
        <taxon>Polyneoptera</taxon>
        <taxon>Phasmatodea</taxon>
        <taxon>Timematodea</taxon>
        <taxon>Timematoidea</taxon>
        <taxon>Timematidae</taxon>
        <taxon>Timema</taxon>
    </lineage>
</organism>
<evidence type="ECO:0000313" key="2">
    <source>
        <dbReference type="EMBL" id="CAD7463427.1"/>
    </source>
</evidence>
<name>A0A7R9P0Q9_9NEOP</name>
<sequence length="183" mass="19673">MRLLKDFYKGTNPNAPVSKLLLLSHDLSVTLTIDTTANDHDIRVLILGSYPQRCSIGRAVGSIAIDGVVEDILRHGDVLGSSSISSSPSSSLDSCCSLIILALSWVPQTVISSAAMYSSYVQSGANLCHKQKESERDKGREKPLAGKGEGRRKVLVSNNPAWLAPSASGQWVKSDSQFFPEIS</sequence>
<dbReference type="EMBL" id="OE008024">
    <property type="protein sequence ID" value="CAD7463427.1"/>
    <property type="molecule type" value="Genomic_DNA"/>
</dbReference>